<dbReference type="PROSITE" id="PS00063">
    <property type="entry name" value="ALDOKETO_REDUCTASE_3"/>
    <property type="match status" value="1"/>
</dbReference>
<keyword evidence="2" id="KW-0521">NADP</keyword>
<dbReference type="PIRSF" id="PIRSF000097">
    <property type="entry name" value="AKR"/>
    <property type="match status" value="1"/>
</dbReference>
<protein>
    <recommendedName>
        <fullName evidence="7">NADP-dependent oxidoreductase domain-containing protein</fullName>
    </recommendedName>
</protein>
<evidence type="ECO:0000256" key="3">
    <source>
        <dbReference type="ARBA" id="ARBA00023002"/>
    </source>
</evidence>
<evidence type="ECO:0000256" key="6">
    <source>
        <dbReference type="PIRSR" id="PIRSR000097-3"/>
    </source>
</evidence>
<dbReference type="InterPro" id="IPR018170">
    <property type="entry name" value="Aldo/ket_reductase_CS"/>
</dbReference>
<feature type="domain" description="NADP-dependent oxidoreductase" evidence="7">
    <location>
        <begin position="29"/>
        <end position="290"/>
    </location>
</feature>
<proteinExistence type="inferred from homology"/>
<dbReference type="InterPro" id="IPR020471">
    <property type="entry name" value="AKR"/>
</dbReference>
<keyword evidence="3" id="KW-0560">Oxidoreductase</keyword>
<dbReference type="Pfam" id="PF00248">
    <property type="entry name" value="Aldo_ket_red"/>
    <property type="match status" value="1"/>
</dbReference>
<organism evidence="8 9">
    <name type="scientific">Calicophoron daubneyi</name>
    <name type="common">Rumen fluke</name>
    <name type="synonym">Paramphistomum daubneyi</name>
    <dbReference type="NCBI Taxonomy" id="300641"/>
    <lineage>
        <taxon>Eukaryota</taxon>
        <taxon>Metazoa</taxon>
        <taxon>Spiralia</taxon>
        <taxon>Lophotrochozoa</taxon>
        <taxon>Platyhelminthes</taxon>
        <taxon>Trematoda</taxon>
        <taxon>Digenea</taxon>
        <taxon>Plagiorchiida</taxon>
        <taxon>Pronocephalata</taxon>
        <taxon>Paramphistomoidea</taxon>
        <taxon>Paramphistomidae</taxon>
        <taxon>Calicophoron</taxon>
    </lineage>
</organism>
<dbReference type="Proteomes" id="UP001497525">
    <property type="component" value="Unassembled WGS sequence"/>
</dbReference>
<dbReference type="AlphaFoldDB" id="A0AAV2T7K0"/>
<dbReference type="FunFam" id="3.20.20.100:FF:000006">
    <property type="entry name" value="Aldo-keto reductase family 1 member A1"/>
    <property type="match status" value="1"/>
</dbReference>
<dbReference type="PROSITE" id="PS00798">
    <property type="entry name" value="ALDOKETO_REDUCTASE_1"/>
    <property type="match status" value="1"/>
</dbReference>
<evidence type="ECO:0000256" key="5">
    <source>
        <dbReference type="PIRSR" id="PIRSR000097-2"/>
    </source>
</evidence>
<dbReference type="PANTHER" id="PTHR11732">
    <property type="entry name" value="ALDO/KETO REDUCTASE"/>
    <property type="match status" value="1"/>
</dbReference>
<dbReference type="SUPFAM" id="SSF51430">
    <property type="entry name" value="NAD(P)-linked oxidoreductase"/>
    <property type="match status" value="1"/>
</dbReference>
<dbReference type="InterPro" id="IPR036812">
    <property type="entry name" value="NAD(P)_OxRdtase_dom_sf"/>
</dbReference>
<name>A0AAV2T7K0_CALDB</name>
<evidence type="ECO:0000256" key="1">
    <source>
        <dbReference type="ARBA" id="ARBA00007905"/>
    </source>
</evidence>
<dbReference type="InterPro" id="IPR023210">
    <property type="entry name" value="NADP_OxRdtase_dom"/>
</dbReference>
<evidence type="ECO:0000256" key="2">
    <source>
        <dbReference type="ARBA" id="ARBA00022857"/>
    </source>
</evidence>
<reference evidence="8" key="1">
    <citation type="submission" date="2024-06" db="EMBL/GenBank/DDBJ databases">
        <authorList>
            <person name="Liu X."/>
            <person name="Lenzi L."/>
            <person name="Haldenby T S."/>
            <person name="Uol C."/>
        </authorList>
    </citation>
    <scope>NUCLEOTIDE SEQUENCE</scope>
</reference>
<evidence type="ECO:0000313" key="9">
    <source>
        <dbReference type="Proteomes" id="UP001497525"/>
    </source>
</evidence>
<dbReference type="PROSITE" id="PS00062">
    <property type="entry name" value="ALDOKETO_REDUCTASE_2"/>
    <property type="match status" value="1"/>
</dbReference>
<dbReference type="Gene3D" id="3.20.20.100">
    <property type="entry name" value="NADP-dependent oxidoreductase domain"/>
    <property type="match status" value="1"/>
</dbReference>
<dbReference type="PRINTS" id="PR00069">
    <property type="entry name" value="ALDKETRDTASE"/>
</dbReference>
<feature type="binding site" evidence="5">
    <location>
        <position position="116"/>
    </location>
    <ligand>
        <name>substrate</name>
    </ligand>
</feature>
<dbReference type="EMBL" id="CAXLJL010000121">
    <property type="protein sequence ID" value="CAL5132182.1"/>
    <property type="molecule type" value="Genomic_DNA"/>
</dbReference>
<evidence type="ECO:0000313" key="8">
    <source>
        <dbReference type="EMBL" id="CAL5132182.1"/>
    </source>
</evidence>
<evidence type="ECO:0000259" key="7">
    <source>
        <dbReference type="Pfam" id="PF00248"/>
    </source>
</evidence>
<evidence type="ECO:0000256" key="4">
    <source>
        <dbReference type="PIRSR" id="PIRSR000097-1"/>
    </source>
</evidence>
<comment type="similarity">
    <text evidence="1">Belongs to the aldo/keto reductase family.</text>
</comment>
<feature type="active site" description="Proton donor" evidence="4">
    <location>
        <position position="54"/>
    </location>
</feature>
<feature type="site" description="Lowers pKa of active site Tyr" evidence="6">
    <location>
        <position position="83"/>
    </location>
</feature>
<gene>
    <name evidence="8" type="ORF">CDAUBV1_LOCUS5027</name>
</gene>
<accession>A0AAV2T7K0</accession>
<sequence>MRLRLMVETLPLYNGQTIPTLGLGTYLCPPGKAAASVQAALEAGYRHFDCAYAYENEKEIGEALEEGMKRLDIKREDIFVTSKLWCTCMRPERVRKACEKSLSDLRLSYLDLYLMHWPFAFEPCEGLFPIIKEGDTFGADYPPLLDTWKAMEQLVDDGLVRSIGVSNFNHRQIDRILEKCRIRPANLQVEIHANFPNAQLVKYAQSKGLTVTAHRPLGRPDLATEKTNLLLQPWVTGIAKKHNKTPAQVLLRWLLQRGIIVIPKSVTAARITENSKIFDFTLTPDEMEIISTSGLNERGGVVAQMKLHPEYPFNDEF</sequence>
<comment type="caution">
    <text evidence="8">The sequence shown here is derived from an EMBL/GenBank/DDBJ whole genome shotgun (WGS) entry which is preliminary data.</text>
</comment>
<dbReference type="GO" id="GO:0016491">
    <property type="term" value="F:oxidoreductase activity"/>
    <property type="evidence" value="ECO:0007669"/>
    <property type="project" value="UniProtKB-KW"/>
</dbReference>